<evidence type="ECO:0000256" key="1">
    <source>
        <dbReference type="SAM" id="SignalP"/>
    </source>
</evidence>
<reference evidence="4" key="1">
    <citation type="submission" date="2016-10" db="EMBL/GenBank/DDBJ databases">
        <authorList>
            <person name="Varghese N."/>
            <person name="Submissions S."/>
        </authorList>
    </citation>
    <scope>NUCLEOTIDE SEQUENCE [LARGE SCALE GENOMIC DNA]</scope>
    <source>
        <strain evidence="4">DSM 21857</strain>
    </source>
</reference>
<evidence type="ECO:0000313" key="4">
    <source>
        <dbReference type="Proteomes" id="UP000242763"/>
    </source>
</evidence>
<feature type="domain" description="PRC-barrel" evidence="2">
    <location>
        <begin position="44"/>
        <end position="111"/>
    </location>
</feature>
<keyword evidence="1" id="KW-0732">Signal</keyword>
<dbReference type="SUPFAM" id="SSF50346">
    <property type="entry name" value="PRC-barrel domain"/>
    <property type="match status" value="1"/>
</dbReference>
<dbReference type="Pfam" id="PF05239">
    <property type="entry name" value="PRC"/>
    <property type="match status" value="1"/>
</dbReference>
<dbReference type="Gene3D" id="2.30.30.240">
    <property type="entry name" value="PRC-barrel domain"/>
    <property type="match status" value="1"/>
</dbReference>
<organism evidence="3 4">
    <name type="scientific">Aquamicrobium aerolatum DSM 21857</name>
    <dbReference type="NCBI Taxonomy" id="1121003"/>
    <lineage>
        <taxon>Bacteria</taxon>
        <taxon>Pseudomonadati</taxon>
        <taxon>Pseudomonadota</taxon>
        <taxon>Alphaproteobacteria</taxon>
        <taxon>Hyphomicrobiales</taxon>
        <taxon>Phyllobacteriaceae</taxon>
        <taxon>Aerobium</taxon>
    </lineage>
</organism>
<feature type="chain" id="PRO_5017463478" evidence="1">
    <location>
        <begin position="23"/>
        <end position="121"/>
    </location>
</feature>
<dbReference type="InterPro" id="IPR011033">
    <property type="entry name" value="PRC_barrel-like_sf"/>
</dbReference>
<evidence type="ECO:0000313" key="3">
    <source>
        <dbReference type="EMBL" id="SFI78584.1"/>
    </source>
</evidence>
<evidence type="ECO:0000259" key="2">
    <source>
        <dbReference type="Pfam" id="PF05239"/>
    </source>
</evidence>
<dbReference type="InterPro" id="IPR027275">
    <property type="entry name" value="PRC-brl_dom"/>
</dbReference>
<dbReference type="EMBL" id="FORF01000006">
    <property type="protein sequence ID" value="SFI78584.1"/>
    <property type="molecule type" value="Genomic_DNA"/>
</dbReference>
<dbReference type="RefSeq" id="WP_175556653.1">
    <property type="nucleotide sequence ID" value="NZ_FORF01000006.1"/>
</dbReference>
<protein>
    <submittedName>
        <fullName evidence="3">rRNA processing protein Gar1</fullName>
    </submittedName>
</protein>
<accession>A0A1I3L1N9</accession>
<gene>
    <name evidence="3" type="ORF">SAMN03080618_01340</name>
</gene>
<feature type="signal peptide" evidence="1">
    <location>
        <begin position="1"/>
        <end position="22"/>
    </location>
</feature>
<dbReference type="Proteomes" id="UP000242763">
    <property type="component" value="Unassembled WGS sequence"/>
</dbReference>
<keyword evidence="4" id="KW-1185">Reference proteome</keyword>
<proteinExistence type="predicted"/>
<name>A0A1I3L1N9_9HYPH</name>
<sequence length="121" mass="13007">MIARKFSLAISTAVLMAGTAFAQGNLVEVRDNVQVVPFNAIADEVDDWDVYDASGTEIGDVEDVVGTDKNTPTALVVDFKSKSAYGDRDVVIPLDQFSLQGNRLILKADAAAVAQMPTWDD</sequence>
<dbReference type="AlphaFoldDB" id="A0A1I3L1N9"/>